<accession>X1FLN4</accession>
<protein>
    <submittedName>
        <fullName evidence="1">Uncharacterized protein</fullName>
    </submittedName>
</protein>
<proteinExistence type="predicted"/>
<dbReference type="EMBL" id="BARU01010205">
    <property type="protein sequence ID" value="GAH45877.1"/>
    <property type="molecule type" value="Genomic_DNA"/>
</dbReference>
<sequence length="29" mass="3412">WMAIWTEPEQPEVMITSFGDNFASGKEYF</sequence>
<gene>
    <name evidence="1" type="ORF">S03H2_19529</name>
</gene>
<comment type="caution">
    <text evidence="1">The sequence shown here is derived from an EMBL/GenBank/DDBJ whole genome shotgun (WGS) entry which is preliminary data.</text>
</comment>
<reference evidence="1" key="1">
    <citation type="journal article" date="2014" name="Front. Microbiol.">
        <title>High frequency of phylogenetically diverse reductive dehalogenase-homologous genes in deep subseafloor sedimentary metagenomes.</title>
        <authorList>
            <person name="Kawai M."/>
            <person name="Futagami T."/>
            <person name="Toyoda A."/>
            <person name="Takaki Y."/>
            <person name="Nishi S."/>
            <person name="Hori S."/>
            <person name="Arai W."/>
            <person name="Tsubouchi T."/>
            <person name="Morono Y."/>
            <person name="Uchiyama I."/>
            <person name="Ito T."/>
            <person name="Fujiyama A."/>
            <person name="Inagaki F."/>
            <person name="Takami H."/>
        </authorList>
    </citation>
    <scope>NUCLEOTIDE SEQUENCE</scope>
    <source>
        <strain evidence="1">Expedition CK06-06</strain>
    </source>
</reference>
<name>X1FLN4_9ZZZZ</name>
<evidence type="ECO:0000313" key="1">
    <source>
        <dbReference type="EMBL" id="GAH45877.1"/>
    </source>
</evidence>
<feature type="non-terminal residue" evidence="1">
    <location>
        <position position="1"/>
    </location>
</feature>
<organism evidence="1">
    <name type="scientific">marine sediment metagenome</name>
    <dbReference type="NCBI Taxonomy" id="412755"/>
    <lineage>
        <taxon>unclassified sequences</taxon>
        <taxon>metagenomes</taxon>
        <taxon>ecological metagenomes</taxon>
    </lineage>
</organism>
<dbReference type="AlphaFoldDB" id="X1FLN4"/>